<sequence>MMSVNEIFLSQNPNRLKKDRWQNAATPFFSLCSFLLIYVSTFGNASNAPSNAGYFNIDTITIASEPDYPPYCIVDKNGNADGFAIELFLAAAKATGLNVKVKVGIWELIKNDLAAGKIDALPFVGRTPPNVKKFLISLSPISFSTEPFLSGKRTPKFIRWKTCTGKKLW</sequence>
<dbReference type="SUPFAM" id="SSF53850">
    <property type="entry name" value="Periplasmic binding protein-like II"/>
    <property type="match status" value="1"/>
</dbReference>
<protein>
    <submittedName>
        <fullName evidence="2">Extracellular solute-binding protein, family 3</fullName>
    </submittedName>
</protein>
<dbReference type="RefSeq" id="WP_072997963.1">
    <property type="nucleotide sequence ID" value="NZ_FQUM01000001.1"/>
</dbReference>
<feature type="domain" description="Solute-binding protein family 3/N-terminal" evidence="1">
    <location>
        <begin position="60"/>
        <end position="138"/>
    </location>
</feature>
<dbReference type="Gene3D" id="3.40.190.10">
    <property type="entry name" value="Periplasmic binding protein-like II"/>
    <property type="match status" value="2"/>
</dbReference>
<dbReference type="Pfam" id="PF00497">
    <property type="entry name" value="SBP_bac_3"/>
    <property type="match status" value="1"/>
</dbReference>
<keyword evidence="3" id="KW-1185">Reference proteome</keyword>
<proteinExistence type="predicted"/>
<reference evidence="3" key="1">
    <citation type="submission" date="2016-11" db="EMBL/GenBank/DDBJ databases">
        <authorList>
            <person name="Varghese N."/>
            <person name="Submissions S."/>
        </authorList>
    </citation>
    <scope>NUCLEOTIDE SEQUENCE [LARGE SCALE GENOMIC DNA]</scope>
    <source>
        <strain evidence="3">DSM 26910</strain>
    </source>
</reference>
<dbReference type="InterPro" id="IPR001638">
    <property type="entry name" value="Solute-binding_3/MltF_N"/>
</dbReference>
<accession>A0A1M4SQC0</accession>
<dbReference type="OrthoDB" id="9774451at2"/>
<dbReference type="EMBL" id="FQUM01000001">
    <property type="protein sequence ID" value="SHE34147.1"/>
    <property type="molecule type" value="Genomic_DNA"/>
</dbReference>
<name>A0A1M4SQC0_9BACT</name>
<dbReference type="AlphaFoldDB" id="A0A1M4SQC0"/>
<dbReference type="STRING" id="1484053.SAMN05444274_101102"/>
<evidence type="ECO:0000313" key="2">
    <source>
        <dbReference type="EMBL" id="SHE34147.1"/>
    </source>
</evidence>
<gene>
    <name evidence="2" type="ORF">SAMN05444274_101102</name>
</gene>
<dbReference type="Proteomes" id="UP000184164">
    <property type="component" value="Unassembled WGS sequence"/>
</dbReference>
<evidence type="ECO:0000259" key="1">
    <source>
        <dbReference type="Pfam" id="PF00497"/>
    </source>
</evidence>
<evidence type="ECO:0000313" key="3">
    <source>
        <dbReference type="Proteomes" id="UP000184164"/>
    </source>
</evidence>
<organism evidence="2 3">
    <name type="scientific">Mariniphaga anaerophila</name>
    <dbReference type="NCBI Taxonomy" id="1484053"/>
    <lineage>
        <taxon>Bacteria</taxon>
        <taxon>Pseudomonadati</taxon>
        <taxon>Bacteroidota</taxon>
        <taxon>Bacteroidia</taxon>
        <taxon>Marinilabiliales</taxon>
        <taxon>Prolixibacteraceae</taxon>
        <taxon>Mariniphaga</taxon>
    </lineage>
</organism>